<dbReference type="Proteomes" id="UP000830236">
    <property type="component" value="Chromosome"/>
</dbReference>
<feature type="compositionally biased region" description="Low complexity" evidence="1">
    <location>
        <begin position="189"/>
        <end position="199"/>
    </location>
</feature>
<sequence>MSIFKRIRTKALSLGAAAALAVGGALVASPAQAAMAFTIHANVNIESMTNTVYQVDIAVDGDNGTIITQVCPNIKAAIPATAGTTTDATVVDGTDGGKVCRLVVKGDTVKILGGKEEKGEFTFDASTLTGSLSSLQAVGTYKMDMKVTYPGNVTSANGGSISGNTVTFADGTTASTITGKVSAEKKAEPTATAKATAAEKSSDSGLSTGLIIGGVAAVLVIAIVVVAVVVSSKRKQKVAQGR</sequence>
<keyword evidence="2" id="KW-1133">Transmembrane helix</keyword>
<feature type="chain" id="PRO_5038543577" description="Peptidase" evidence="3">
    <location>
        <begin position="34"/>
        <end position="242"/>
    </location>
</feature>
<keyword evidence="3" id="KW-0732">Signal</keyword>
<evidence type="ECO:0000256" key="2">
    <source>
        <dbReference type="SAM" id="Phobius"/>
    </source>
</evidence>
<evidence type="ECO:0008006" key="6">
    <source>
        <dbReference type="Google" id="ProtNLM"/>
    </source>
</evidence>
<gene>
    <name evidence="4" type="ORF">M3I41_01140</name>
</gene>
<feature type="transmembrane region" description="Helical" evidence="2">
    <location>
        <begin position="210"/>
        <end position="230"/>
    </location>
</feature>
<dbReference type="KEGG" id="agh:M3I41_01140"/>
<dbReference type="AlphaFoldDB" id="A0A9E7AFZ6"/>
<evidence type="ECO:0000313" key="5">
    <source>
        <dbReference type="Proteomes" id="UP000830236"/>
    </source>
</evidence>
<keyword evidence="2" id="KW-0812">Transmembrane</keyword>
<feature type="region of interest" description="Disordered" evidence="1">
    <location>
        <begin position="180"/>
        <end position="205"/>
    </location>
</feature>
<reference evidence="4" key="1">
    <citation type="submission" date="2022-05" db="EMBL/GenBank/DDBJ databases">
        <title>Using nanopore sequencing to obtain complete genomes from saliva samples.</title>
        <authorList>
            <person name="Baker J.L."/>
        </authorList>
    </citation>
    <scope>NUCLEOTIDE SEQUENCE</scope>
    <source>
        <strain evidence="4">JCVI-JB-Ag32</strain>
    </source>
</reference>
<evidence type="ECO:0000256" key="3">
    <source>
        <dbReference type="SAM" id="SignalP"/>
    </source>
</evidence>
<evidence type="ECO:0000256" key="1">
    <source>
        <dbReference type="SAM" id="MobiDB-lite"/>
    </source>
</evidence>
<accession>A0A9E7AFZ6</accession>
<organism evidence="4 5">
    <name type="scientific">Actinomyces graevenitzii</name>
    <dbReference type="NCBI Taxonomy" id="55565"/>
    <lineage>
        <taxon>Bacteria</taxon>
        <taxon>Bacillati</taxon>
        <taxon>Actinomycetota</taxon>
        <taxon>Actinomycetes</taxon>
        <taxon>Actinomycetales</taxon>
        <taxon>Actinomycetaceae</taxon>
        <taxon>Actinomyces</taxon>
    </lineage>
</organism>
<evidence type="ECO:0000313" key="4">
    <source>
        <dbReference type="EMBL" id="UQF79913.1"/>
    </source>
</evidence>
<name>A0A9E7AFZ6_9ACTO</name>
<protein>
    <recommendedName>
        <fullName evidence="6">Peptidase</fullName>
    </recommendedName>
</protein>
<dbReference type="EMBL" id="CP097095">
    <property type="protein sequence ID" value="UQF79913.1"/>
    <property type="molecule type" value="Genomic_DNA"/>
</dbReference>
<feature type="signal peptide" evidence="3">
    <location>
        <begin position="1"/>
        <end position="33"/>
    </location>
</feature>
<keyword evidence="2" id="KW-0472">Membrane</keyword>
<proteinExistence type="predicted"/>